<dbReference type="Gene3D" id="1.10.10.10">
    <property type="entry name" value="Winged helix-like DNA-binding domain superfamily/Winged helix DNA-binding domain"/>
    <property type="match status" value="1"/>
</dbReference>
<dbReference type="InterPro" id="IPR036388">
    <property type="entry name" value="WH-like_DNA-bd_sf"/>
</dbReference>
<dbReference type="AlphaFoldDB" id="A0A941BGR8"/>
<gene>
    <name evidence="4" type="ORF">KAK06_14270</name>
</gene>
<dbReference type="SUPFAM" id="SSF46894">
    <property type="entry name" value="C-terminal effector domain of the bipartite response regulators"/>
    <property type="match status" value="1"/>
</dbReference>
<keyword evidence="1 2" id="KW-0238">DNA-binding</keyword>
<organism evidence="4 5">
    <name type="scientific">Ideonella aquatica</name>
    <dbReference type="NCBI Taxonomy" id="2824119"/>
    <lineage>
        <taxon>Bacteria</taxon>
        <taxon>Pseudomonadati</taxon>
        <taxon>Pseudomonadota</taxon>
        <taxon>Betaproteobacteria</taxon>
        <taxon>Burkholderiales</taxon>
        <taxon>Sphaerotilaceae</taxon>
        <taxon>Ideonella</taxon>
    </lineage>
</organism>
<evidence type="ECO:0000256" key="2">
    <source>
        <dbReference type="PROSITE-ProRule" id="PRU01091"/>
    </source>
</evidence>
<feature type="DNA-binding region" description="OmpR/PhoB-type" evidence="2">
    <location>
        <begin position="2"/>
        <end position="99"/>
    </location>
</feature>
<evidence type="ECO:0000259" key="3">
    <source>
        <dbReference type="PROSITE" id="PS51755"/>
    </source>
</evidence>
<keyword evidence="5" id="KW-1185">Reference proteome</keyword>
<dbReference type="GO" id="GO:0003677">
    <property type="term" value="F:DNA binding"/>
    <property type="evidence" value="ECO:0007669"/>
    <property type="project" value="UniProtKB-UniRule"/>
</dbReference>
<dbReference type="PROSITE" id="PS51755">
    <property type="entry name" value="OMPR_PHOB"/>
    <property type="match status" value="1"/>
</dbReference>
<name>A0A941BGR8_9BURK</name>
<proteinExistence type="predicted"/>
<dbReference type="GO" id="GO:0006355">
    <property type="term" value="P:regulation of DNA-templated transcription"/>
    <property type="evidence" value="ECO:0007669"/>
    <property type="project" value="InterPro"/>
</dbReference>
<dbReference type="Proteomes" id="UP000678374">
    <property type="component" value="Unassembled WGS sequence"/>
</dbReference>
<dbReference type="InterPro" id="IPR001867">
    <property type="entry name" value="OmpR/PhoB-type_DNA-bd"/>
</dbReference>
<evidence type="ECO:0000313" key="4">
    <source>
        <dbReference type="EMBL" id="MBQ0960116.1"/>
    </source>
</evidence>
<accession>A0A941BGR8</accession>
<protein>
    <submittedName>
        <fullName evidence="4">Winged helix-turn-helix transcriptional regulator</fullName>
    </submittedName>
</protein>
<reference evidence="4" key="1">
    <citation type="submission" date="2021-04" db="EMBL/GenBank/DDBJ databases">
        <title>The genome sequence of Ideonella sp. 4Y11.</title>
        <authorList>
            <person name="Liu Y."/>
        </authorList>
    </citation>
    <scope>NUCLEOTIDE SEQUENCE</scope>
    <source>
        <strain evidence="4">4Y11</strain>
    </source>
</reference>
<evidence type="ECO:0000313" key="5">
    <source>
        <dbReference type="Proteomes" id="UP000678374"/>
    </source>
</evidence>
<feature type="domain" description="OmpR/PhoB-type" evidence="3">
    <location>
        <begin position="2"/>
        <end position="99"/>
    </location>
</feature>
<dbReference type="RefSeq" id="WP_210802789.1">
    <property type="nucleotide sequence ID" value="NZ_JAGQDE010000012.1"/>
</dbReference>
<dbReference type="SMART" id="SM00862">
    <property type="entry name" value="Trans_reg_C"/>
    <property type="match status" value="1"/>
</dbReference>
<comment type="caution">
    <text evidence="4">The sequence shown here is derived from an EMBL/GenBank/DDBJ whole genome shotgun (WGS) entry which is preliminary data.</text>
</comment>
<sequence>MSHQYDFGPFQLDVWQRELRRRQQLVALSPKLFELLRLLVEQHHRVVTRQEILSRVWAGRVTTPGVLPQAVLKLRAALEEDPAQPWIRSVRGVGYRFLGEVREGLPQAPRAPHRPDPVGLRLGLMPCLNRTGDDSLQWLSLGLPALLHQMLEAEPRLALFGPGPPLAPAEPVPASLGLDGVLQGCLVRHSGALGLHSQLVSADGRVLHTDSMCEPRWDMLCTRWAHSVHTALCPGSDIRLVALSPDPFALEAFARGSSLLLRGDGALARPLLQVAHDLLPDQPAVHTALLRATALAGDASG</sequence>
<dbReference type="CDD" id="cd00383">
    <property type="entry name" value="trans_reg_C"/>
    <property type="match status" value="1"/>
</dbReference>
<dbReference type="EMBL" id="JAGQDE010000012">
    <property type="protein sequence ID" value="MBQ0960116.1"/>
    <property type="molecule type" value="Genomic_DNA"/>
</dbReference>
<dbReference type="InterPro" id="IPR016032">
    <property type="entry name" value="Sig_transdc_resp-reg_C-effctor"/>
</dbReference>
<dbReference type="GO" id="GO:0000160">
    <property type="term" value="P:phosphorelay signal transduction system"/>
    <property type="evidence" value="ECO:0007669"/>
    <property type="project" value="InterPro"/>
</dbReference>
<dbReference type="Pfam" id="PF00486">
    <property type="entry name" value="Trans_reg_C"/>
    <property type="match status" value="1"/>
</dbReference>
<evidence type="ECO:0000256" key="1">
    <source>
        <dbReference type="ARBA" id="ARBA00023125"/>
    </source>
</evidence>